<dbReference type="SUPFAM" id="SSF52172">
    <property type="entry name" value="CheY-like"/>
    <property type="match status" value="1"/>
</dbReference>
<dbReference type="InterPro" id="IPR011006">
    <property type="entry name" value="CheY-like_superfamily"/>
</dbReference>
<dbReference type="Pfam" id="PF00072">
    <property type="entry name" value="Response_reg"/>
    <property type="match status" value="1"/>
</dbReference>
<dbReference type="InterPro" id="IPR001789">
    <property type="entry name" value="Sig_transdc_resp-reg_receiver"/>
</dbReference>
<organism evidence="4 5">
    <name type="scientific">Candidatus Taylorbacteria bacterium RIFCSPHIGHO2_01_FULL_51_15</name>
    <dbReference type="NCBI Taxonomy" id="1802304"/>
    <lineage>
        <taxon>Bacteria</taxon>
        <taxon>Candidatus Tayloriibacteriota</taxon>
    </lineage>
</organism>
<keyword evidence="1 2" id="KW-0597">Phosphoprotein</keyword>
<dbReference type="CDD" id="cd00156">
    <property type="entry name" value="REC"/>
    <property type="match status" value="1"/>
</dbReference>
<dbReference type="PANTHER" id="PTHR44591:SF3">
    <property type="entry name" value="RESPONSE REGULATORY DOMAIN-CONTAINING PROTEIN"/>
    <property type="match status" value="1"/>
</dbReference>
<evidence type="ECO:0000256" key="2">
    <source>
        <dbReference type="PROSITE-ProRule" id="PRU00169"/>
    </source>
</evidence>
<dbReference type="PANTHER" id="PTHR44591">
    <property type="entry name" value="STRESS RESPONSE REGULATOR PROTEIN 1"/>
    <property type="match status" value="1"/>
</dbReference>
<name>A0A1G2MAB7_9BACT</name>
<comment type="caution">
    <text evidence="4">The sequence shown here is derived from an EMBL/GenBank/DDBJ whole genome shotgun (WGS) entry which is preliminary data.</text>
</comment>
<dbReference type="Gene3D" id="3.40.50.2300">
    <property type="match status" value="1"/>
</dbReference>
<protein>
    <recommendedName>
        <fullName evidence="3">Response regulatory domain-containing protein</fullName>
    </recommendedName>
</protein>
<evidence type="ECO:0000256" key="1">
    <source>
        <dbReference type="ARBA" id="ARBA00022553"/>
    </source>
</evidence>
<dbReference type="EMBL" id="MHRI01000023">
    <property type="protein sequence ID" value="OHA20763.1"/>
    <property type="molecule type" value="Genomic_DNA"/>
</dbReference>
<reference evidence="4 5" key="1">
    <citation type="journal article" date="2016" name="Nat. Commun.">
        <title>Thousands of microbial genomes shed light on interconnected biogeochemical processes in an aquifer system.</title>
        <authorList>
            <person name="Anantharaman K."/>
            <person name="Brown C.T."/>
            <person name="Hug L.A."/>
            <person name="Sharon I."/>
            <person name="Castelle C.J."/>
            <person name="Probst A.J."/>
            <person name="Thomas B.C."/>
            <person name="Singh A."/>
            <person name="Wilkins M.J."/>
            <person name="Karaoz U."/>
            <person name="Brodie E.L."/>
            <person name="Williams K.H."/>
            <person name="Hubbard S.S."/>
            <person name="Banfield J.F."/>
        </authorList>
    </citation>
    <scope>NUCLEOTIDE SEQUENCE [LARGE SCALE GENOMIC DNA]</scope>
</reference>
<dbReference type="PROSITE" id="PS50110">
    <property type="entry name" value="RESPONSE_REGULATORY"/>
    <property type="match status" value="1"/>
</dbReference>
<gene>
    <name evidence="4" type="ORF">A2849_02445</name>
</gene>
<sequence length="136" mass="15040">MSDDTPSKKPIVLLVDDDQFLLNMYSLKFQNSGYQVETVNSSVSALKKLRDGFVPDILLCDLVMPAMDGLEFIKHIKDEHLAPSSAIVVLTNQGQSTEVERAKAMGVEGYIVKASTIPSEVVEEVKRILTKKNNSK</sequence>
<feature type="modified residue" description="4-aspartylphosphate" evidence="2">
    <location>
        <position position="61"/>
    </location>
</feature>
<dbReference type="AlphaFoldDB" id="A0A1G2MAB7"/>
<evidence type="ECO:0000313" key="4">
    <source>
        <dbReference type="EMBL" id="OHA20763.1"/>
    </source>
</evidence>
<evidence type="ECO:0000313" key="5">
    <source>
        <dbReference type="Proteomes" id="UP000178121"/>
    </source>
</evidence>
<dbReference type="Proteomes" id="UP000178121">
    <property type="component" value="Unassembled WGS sequence"/>
</dbReference>
<dbReference type="GO" id="GO:0000160">
    <property type="term" value="P:phosphorelay signal transduction system"/>
    <property type="evidence" value="ECO:0007669"/>
    <property type="project" value="InterPro"/>
</dbReference>
<dbReference type="SMART" id="SM00448">
    <property type="entry name" value="REC"/>
    <property type="match status" value="1"/>
</dbReference>
<proteinExistence type="predicted"/>
<accession>A0A1G2MAB7</accession>
<feature type="domain" description="Response regulatory" evidence="3">
    <location>
        <begin position="11"/>
        <end position="128"/>
    </location>
</feature>
<evidence type="ECO:0000259" key="3">
    <source>
        <dbReference type="PROSITE" id="PS50110"/>
    </source>
</evidence>
<dbReference type="InterPro" id="IPR050595">
    <property type="entry name" value="Bact_response_regulator"/>
</dbReference>